<gene>
    <name evidence="1" type="ORF">EV700_3201</name>
</gene>
<evidence type="ECO:0000313" key="2">
    <source>
        <dbReference type="Proteomes" id="UP000292423"/>
    </source>
</evidence>
<dbReference type="NCBIfam" id="TIGR02743">
    <property type="entry name" value="TraW"/>
    <property type="match status" value="1"/>
</dbReference>
<evidence type="ECO:0000313" key="1">
    <source>
        <dbReference type="EMBL" id="RZU36735.1"/>
    </source>
</evidence>
<organism evidence="1 2">
    <name type="scientific">Fluviicoccus keumensis</name>
    <dbReference type="NCBI Taxonomy" id="1435465"/>
    <lineage>
        <taxon>Bacteria</taxon>
        <taxon>Pseudomonadati</taxon>
        <taxon>Pseudomonadota</taxon>
        <taxon>Gammaproteobacteria</taxon>
        <taxon>Moraxellales</taxon>
        <taxon>Moraxellaceae</taxon>
        <taxon>Fluviicoccus</taxon>
    </lineage>
</organism>
<dbReference type="EMBL" id="SHKX01000017">
    <property type="protein sequence ID" value="RZU36735.1"/>
    <property type="molecule type" value="Genomic_DNA"/>
</dbReference>
<dbReference type="Proteomes" id="UP000292423">
    <property type="component" value="Unassembled WGS sequence"/>
</dbReference>
<reference evidence="1 2" key="1">
    <citation type="submission" date="2019-02" db="EMBL/GenBank/DDBJ databases">
        <title>Genomic Encyclopedia of Type Strains, Phase IV (KMG-IV): sequencing the most valuable type-strain genomes for metagenomic binning, comparative biology and taxonomic classification.</title>
        <authorList>
            <person name="Goeker M."/>
        </authorList>
    </citation>
    <scope>NUCLEOTIDE SEQUENCE [LARGE SCALE GENOMIC DNA]</scope>
    <source>
        <strain evidence="1 2">DSM 105135</strain>
    </source>
</reference>
<dbReference type="InterPro" id="IPR014114">
    <property type="entry name" value="TraW"/>
</dbReference>
<keyword evidence="2" id="KW-1185">Reference proteome</keyword>
<sequence length="192" mass="21545">MLHGSVRADSLGTFGRVYPVQEPSMLEAIQEKLKGWAEGDRLAQMEDEYRSRVIASINHPSGLLIPKAQQAASHYFDPTIITTEDIRGADGELVIPAGQAINPLDQMPLTKSLLFIDGEDAAQVAWLQQRLKLEPRAVPVLVAGSWLQLRQRLERPVYFDQQGFMTGRLGVRAVPSRVYQEDRRIRIDEVAL</sequence>
<proteinExistence type="predicted"/>
<protein>
    <submittedName>
        <fullName evidence="1">Conjugal transfer pilus assembly protein TraW</fullName>
    </submittedName>
</protein>
<comment type="caution">
    <text evidence="1">The sequence shown here is derived from an EMBL/GenBank/DDBJ whole genome shotgun (WGS) entry which is preliminary data.</text>
</comment>
<accession>A0A4Q7YJS5</accession>
<dbReference type="AlphaFoldDB" id="A0A4Q7YJS5"/>
<name>A0A4Q7YJS5_9GAMM</name>